<dbReference type="GO" id="GO:0003677">
    <property type="term" value="F:DNA binding"/>
    <property type="evidence" value="ECO:0007669"/>
    <property type="project" value="UniProtKB-KW"/>
</dbReference>
<dbReference type="SUPFAM" id="SSF53850">
    <property type="entry name" value="Periplasmic binding protein-like II"/>
    <property type="match status" value="1"/>
</dbReference>
<dbReference type="Pfam" id="PF00126">
    <property type="entry name" value="HTH_1"/>
    <property type="match status" value="1"/>
</dbReference>
<keyword evidence="2" id="KW-0805">Transcription regulation</keyword>
<dbReference type="Gene3D" id="1.10.10.10">
    <property type="entry name" value="Winged helix-like DNA-binding domain superfamily/Winged helix DNA-binding domain"/>
    <property type="match status" value="1"/>
</dbReference>
<keyword evidence="3" id="KW-0238">DNA-binding</keyword>
<comment type="similarity">
    <text evidence="1">Belongs to the LysR transcriptional regulatory family.</text>
</comment>
<dbReference type="SUPFAM" id="SSF46785">
    <property type="entry name" value="Winged helix' DNA-binding domain"/>
    <property type="match status" value="1"/>
</dbReference>
<evidence type="ECO:0000256" key="3">
    <source>
        <dbReference type="ARBA" id="ARBA00023125"/>
    </source>
</evidence>
<accession>A0A423JNF1</accession>
<dbReference type="InterPro" id="IPR036390">
    <property type="entry name" value="WH_DNA-bd_sf"/>
</dbReference>
<gene>
    <name evidence="6" type="ORF">BK666_28005</name>
</gene>
<evidence type="ECO:0000313" key="6">
    <source>
        <dbReference type="EMBL" id="RON39228.1"/>
    </source>
</evidence>
<evidence type="ECO:0000256" key="4">
    <source>
        <dbReference type="ARBA" id="ARBA00023163"/>
    </source>
</evidence>
<dbReference type="AlphaFoldDB" id="A0A423JNF1"/>
<dbReference type="Proteomes" id="UP000285349">
    <property type="component" value="Unassembled WGS sequence"/>
</dbReference>
<protein>
    <submittedName>
        <fullName evidence="6">Transcriptional regulator</fullName>
    </submittedName>
</protein>
<evidence type="ECO:0000256" key="2">
    <source>
        <dbReference type="ARBA" id="ARBA00023015"/>
    </source>
</evidence>
<dbReference type="InterPro" id="IPR005119">
    <property type="entry name" value="LysR_subst-bd"/>
</dbReference>
<name>A0A423JNF1_9PSED</name>
<dbReference type="EMBL" id="MOBQ01000047">
    <property type="protein sequence ID" value="RON39228.1"/>
    <property type="molecule type" value="Genomic_DNA"/>
</dbReference>
<dbReference type="GO" id="GO:0003700">
    <property type="term" value="F:DNA-binding transcription factor activity"/>
    <property type="evidence" value="ECO:0007669"/>
    <property type="project" value="InterPro"/>
</dbReference>
<dbReference type="PANTHER" id="PTHR30419">
    <property type="entry name" value="HTH-TYPE TRANSCRIPTIONAL REGULATOR YBHD"/>
    <property type="match status" value="1"/>
</dbReference>
<dbReference type="InterPro" id="IPR050950">
    <property type="entry name" value="HTH-type_LysR_regulators"/>
</dbReference>
<dbReference type="InterPro" id="IPR036388">
    <property type="entry name" value="WH-like_DNA-bd_sf"/>
</dbReference>
<dbReference type="OrthoDB" id="9775392at2"/>
<keyword evidence="4" id="KW-0804">Transcription</keyword>
<proteinExistence type="inferred from homology"/>
<dbReference type="GO" id="GO:0005829">
    <property type="term" value="C:cytosol"/>
    <property type="evidence" value="ECO:0007669"/>
    <property type="project" value="TreeGrafter"/>
</dbReference>
<dbReference type="CDD" id="cd05466">
    <property type="entry name" value="PBP2_LTTR_substrate"/>
    <property type="match status" value="1"/>
</dbReference>
<dbReference type="Pfam" id="PF03466">
    <property type="entry name" value="LysR_substrate"/>
    <property type="match status" value="1"/>
</dbReference>
<dbReference type="PANTHER" id="PTHR30419:SF31">
    <property type="entry name" value="BLR3139 PROTEIN"/>
    <property type="match status" value="1"/>
</dbReference>
<dbReference type="RefSeq" id="WP_123515285.1">
    <property type="nucleotide sequence ID" value="NZ_MOBQ01000047.1"/>
</dbReference>
<sequence length="303" mass="33848">MLLRQLTYLVTLAQEQHFGRAAEKCNVSQPALSGAIRSLEQELGVSVVQRSRRFEGFTADGERVLIWARRILSDCGSLRQEVGTRELSPRGVLRFGAIPTTLSMVPLLTDFCLRPYPDMRHEVYTLATSQMLQKISNFELDLGMTYLSDGRLREFQTLPLFKERYVLITRDDSVLQGASELSWADVAELPLCLLTANMQCRQGINAAFAEAGIRVSPRVETDSMTVLYAHVRCSGLCSVVPHSALSLIEMRQEITAVPILPELQREIGLVMLKRDPQPLLLASALAIFATLDLQARVDAFLHC</sequence>
<evidence type="ECO:0000313" key="7">
    <source>
        <dbReference type="Proteomes" id="UP000285349"/>
    </source>
</evidence>
<organism evidence="6 7">
    <name type="scientific">Pseudomonas frederiksbergensis</name>
    <dbReference type="NCBI Taxonomy" id="104087"/>
    <lineage>
        <taxon>Bacteria</taxon>
        <taxon>Pseudomonadati</taxon>
        <taxon>Pseudomonadota</taxon>
        <taxon>Gammaproteobacteria</taxon>
        <taxon>Pseudomonadales</taxon>
        <taxon>Pseudomonadaceae</taxon>
        <taxon>Pseudomonas</taxon>
    </lineage>
</organism>
<dbReference type="PRINTS" id="PR00039">
    <property type="entry name" value="HTHLYSR"/>
</dbReference>
<dbReference type="Gene3D" id="3.40.190.290">
    <property type="match status" value="1"/>
</dbReference>
<dbReference type="PROSITE" id="PS50931">
    <property type="entry name" value="HTH_LYSR"/>
    <property type="match status" value="1"/>
</dbReference>
<evidence type="ECO:0000256" key="1">
    <source>
        <dbReference type="ARBA" id="ARBA00009437"/>
    </source>
</evidence>
<evidence type="ECO:0000259" key="5">
    <source>
        <dbReference type="PROSITE" id="PS50931"/>
    </source>
</evidence>
<reference evidence="6 7" key="1">
    <citation type="submission" date="2016-10" db="EMBL/GenBank/DDBJ databases">
        <title>Comparative genome analysis of multiple Pseudomonas spp. focuses on biocontrol and plant growth promoting traits.</title>
        <authorList>
            <person name="Tao X.-Y."/>
            <person name="Taylor C.G."/>
        </authorList>
    </citation>
    <scope>NUCLEOTIDE SEQUENCE [LARGE SCALE GENOMIC DNA]</scope>
    <source>
        <strain evidence="6 7">37A10</strain>
    </source>
</reference>
<comment type="caution">
    <text evidence="6">The sequence shown here is derived from an EMBL/GenBank/DDBJ whole genome shotgun (WGS) entry which is preliminary data.</text>
</comment>
<dbReference type="FunFam" id="1.10.10.10:FF:000001">
    <property type="entry name" value="LysR family transcriptional regulator"/>
    <property type="match status" value="1"/>
</dbReference>
<feature type="domain" description="HTH lysR-type" evidence="5">
    <location>
        <begin position="1"/>
        <end position="58"/>
    </location>
</feature>
<dbReference type="InterPro" id="IPR000847">
    <property type="entry name" value="LysR_HTH_N"/>
</dbReference>